<protein>
    <submittedName>
        <fullName evidence="1">Uncharacterized protein</fullName>
    </submittedName>
</protein>
<dbReference type="Proteomes" id="UP000324800">
    <property type="component" value="Unassembled WGS sequence"/>
</dbReference>
<comment type="caution">
    <text evidence="1">The sequence shown here is derived from an EMBL/GenBank/DDBJ whole genome shotgun (WGS) entry which is preliminary data.</text>
</comment>
<accession>A0A5J4TRC2</accession>
<evidence type="ECO:0000313" key="2">
    <source>
        <dbReference type="Proteomes" id="UP000324800"/>
    </source>
</evidence>
<gene>
    <name evidence="1" type="ORF">EZS28_043570</name>
</gene>
<sequence>MRRGATGEKVRKDKKEEDLTVLDGHVLFTSVRGENYFLLRSATVGRGWFVNENEVEGDSNADVVIESYGN</sequence>
<organism evidence="1 2">
    <name type="scientific">Streblomastix strix</name>
    <dbReference type="NCBI Taxonomy" id="222440"/>
    <lineage>
        <taxon>Eukaryota</taxon>
        <taxon>Metamonada</taxon>
        <taxon>Preaxostyla</taxon>
        <taxon>Oxymonadida</taxon>
        <taxon>Streblomastigidae</taxon>
        <taxon>Streblomastix</taxon>
    </lineage>
</organism>
<evidence type="ECO:0000313" key="1">
    <source>
        <dbReference type="EMBL" id="KAA6360904.1"/>
    </source>
</evidence>
<dbReference type="EMBL" id="SNRW01026288">
    <property type="protein sequence ID" value="KAA6360904.1"/>
    <property type="molecule type" value="Genomic_DNA"/>
</dbReference>
<reference evidence="1 2" key="1">
    <citation type="submission" date="2019-03" db="EMBL/GenBank/DDBJ databases">
        <title>Single cell metagenomics reveals metabolic interactions within the superorganism composed of flagellate Streblomastix strix and complex community of Bacteroidetes bacteria on its surface.</title>
        <authorList>
            <person name="Treitli S.C."/>
            <person name="Kolisko M."/>
            <person name="Husnik F."/>
            <person name="Keeling P."/>
            <person name="Hampl V."/>
        </authorList>
    </citation>
    <scope>NUCLEOTIDE SEQUENCE [LARGE SCALE GENOMIC DNA]</scope>
    <source>
        <strain evidence="1">ST1C</strain>
    </source>
</reference>
<proteinExistence type="predicted"/>
<dbReference type="AlphaFoldDB" id="A0A5J4TRC2"/>
<name>A0A5J4TRC2_9EUKA</name>